<dbReference type="Proteomes" id="UP000523079">
    <property type="component" value="Unassembled WGS sequence"/>
</dbReference>
<dbReference type="InterPro" id="IPR002575">
    <property type="entry name" value="Aminoglycoside_PTrfase"/>
</dbReference>
<dbReference type="InterPro" id="IPR011009">
    <property type="entry name" value="Kinase-like_dom_sf"/>
</dbReference>
<dbReference type="RefSeq" id="WP_182561554.1">
    <property type="nucleotide sequence ID" value="NZ_JACGWT010000006.1"/>
</dbReference>
<keyword evidence="3" id="KW-1185">Reference proteome</keyword>
<evidence type="ECO:0000313" key="3">
    <source>
        <dbReference type="Proteomes" id="UP000523079"/>
    </source>
</evidence>
<evidence type="ECO:0000313" key="2">
    <source>
        <dbReference type="EMBL" id="MBA8795960.1"/>
    </source>
</evidence>
<dbReference type="EC" id="2.7.1.39" evidence="2"/>
<dbReference type="GO" id="GO:0004413">
    <property type="term" value="F:homoserine kinase activity"/>
    <property type="evidence" value="ECO:0007669"/>
    <property type="project" value="UniProtKB-EC"/>
</dbReference>
<dbReference type="Gene3D" id="3.90.1200.10">
    <property type="match status" value="1"/>
</dbReference>
<evidence type="ECO:0000259" key="1">
    <source>
        <dbReference type="Pfam" id="PF01636"/>
    </source>
</evidence>
<gene>
    <name evidence="2" type="ORF">FHX74_003601</name>
</gene>
<dbReference type="AlphaFoldDB" id="A0A7W3P7G4"/>
<keyword evidence="2" id="KW-0808">Transferase</keyword>
<comment type="caution">
    <text evidence="2">The sequence shown here is derived from an EMBL/GenBank/DDBJ whole genome shotgun (WGS) entry which is preliminary data.</text>
</comment>
<keyword evidence="2" id="KW-0418">Kinase</keyword>
<dbReference type="Pfam" id="PF01636">
    <property type="entry name" value="APH"/>
    <property type="match status" value="1"/>
</dbReference>
<reference evidence="2 3" key="1">
    <citation type="submission" date="2020-07" db="EMBL/GenBank/DDBJ databases">
        <title>Sequencing the genomes of 1000 actinobacteria strains.</title>
        <authorList>
            <person name="Klenk H.-P."/>
        </authorList>
    </citation>
    <scope>NUCLEOTIDE SEQUENCE [LARGE SCALE GENOMIC DNA]</scope>
    <source>
        <strain evidence="2 3">DSM 100723</strain>
    </source>
</reference>
<accession>A0A7W3P7G4</accession>
<dbReference type="EMBL" id="JACGWT010000006">
    <property type="protein sequence ID" value="MBA8795960.1"/>
    <property type="molecule type" value="Genomic_DNA"/>
</dbReference>
<sequence>MDPDRLMALLPALLARAWDTAPLALGPLPAGMNSVVARVDLPDGSWVAKWAPDATADALDHGSAIAERLARHGLLTGAPRRTTAGELSAAAADGRVALLAFVDGVELTGETAEEQRAMAEALARVHAAEHRVRDDARARPFLRGWWSEPAAEPAWLAPLLADLLDRYDALPPLGWGVVHADPAPEAFLRTRSGEVGIIDWSAGQDGPLVYDVASALMYLGGRERGAAFLDRYREIGPLPPGELDAHLDLFGLLRAGVQAEYFAGRLAADDRTGIDGPEGNLEGFADARAMLASFGLETRG</sequence>
<organism evidence="2 3">
    <name type="scientific">Microlunatus kandeliicorticis</name>
    <dbReference type="NCBI Taxonomy" id="1759536"/>
    <lineage>
        <taxon>Bacteria</taxon>
        <taxon>Bacillati</taxon>
        <taxon>Actinomycetota</taxon>
        <taxon>Actinomycetes</taxon>
        <taxon>Propionibacteriales</taxon>
        <taxon>Propionibacteriaceae</taxon>
        <taxon>Microlunatus</taxon>
    </lineage>
</organism>
<dbReference type="SUPFAM" id="SSF56112">
    <property type="entry name" value="Protein kinase-like (PK-like)"/>
    <property type="match status" value="1"/>
</dbReference>
<protein>
    <submittedName>
        <fullName evidence="2">Homoserine kinase type II</fullName>
        <ecNumber evidence="2">2.7.1.39</ecNumber>
    </submittedName>
</protein>
<proteinExistence type="predicted"/>
<name>A0A7W3P7G4_9ACTN</name>
<feature type="domain" description="Aminoglycoside phosphotransferase" evidence="1">
    <location>
        <begin position="29"/>
        <end position="233"/>
    </location>
</feature>